<evidence type="ECO:0000313" key="1">
    <source>
        <dbReference type="EMBL" id="MFC6883515.1"/>
    </source>
</evidence>
<comment type="caution">
    <text evidence="1">The sequence shown here is derived from an EMBL/GenBank/DDBJ whole genome shotgun (WGS) entry which is preliminary data.</text>
</comment>
<evidence type="ECO:0000313" key="2">
    <source>
        <dbReference type="Proteomes" id="UP001596380"/>
    </source>
</evidence>
<dbReference type="RefSeq" id="WP_378050101.1">
    <property type="nucleotide sequence ID" value="NZ_JBHSXE010000002.1"/>
</dbReference>
<sequence length="414" mass="46329">MPPQDHAQGASRSWRAGRLQFIAHKDAEFERLHPRGRGGRFARKPWVLHHHDGDSGGGPGRAPHRAAAAVAGARSSPPEMLVSDDKVAEAFTDAQTFLRPHPQVPSKAKLAERAAMVQKKRVVDRLTERLSYLPDETVIPREILADIEDVRAGRKVWVRAPAEHDQDADPDSEFLHPYDSYTHFTVTPSEAARMHDSDELPWAAEIITSADQIAAWRRSHEVNRLIASWAETSNSDSPLAHALQDAAGREFGLDGAMPWPKELPAGFEEQVAELLAERGEFLAAFLREMWEETQAWFAARGITHVTLRRGMVLPADGPRDMHREPELSQVRAMRLRPMSAFSIAEDIAEQFVQDQSFDSGFRSGYEDEVIMRGTVPVQRVIGHALTGFGCLFEDEMVVLYGPGDWEVEIVGQRF</sequence>
<gene>
    <name evidence="1" type="ORF">ACFQKB_27405</name>
</gene>
<dbReference type="Proteomes" id="UP001596380">
    <property type="component" value="Unassembled WGS sequence"/>
</dbReference>
<organism evidence="1 2">
    <name type="scientific">Actinomadura yumaensis</name>
    <dbReference type="NCBI Taxonomy" id="111807"/>
    <lineage>
        <taxon>Bacteria</taxon>
        <taxon>Bacillati</taxon>
        <taxon>Actinomycetota</taxon>
        <taxon>Actinomycetes</taxon>
        <taxon>Streptosporangiales</taxon>
        <taxon>Thermomonosporaceae</taxon>
        <taxon>Actinomadura</taxon>
    </lineage>
</organism>
<accession>A0ABW2CRJ0</accession>
<name>A0ABW2CRJ0_9ACTN</name>
<protein>
    <submittedName>
        <fullName evidence="1">Uncharacterized protein</fullName>
    </submittedName>
</protein>
<reference evidence="2" key="1">
    <citation type="journal article" date="2019" name="Int. J. Syst. Evol. Microbiol.">
        <title>The Global Catalogue of Microorganisms (GCM) 10K type strain sequencing project: providing services to taxonomists for standard genome sequencing and annotation.</title>
        <authorList>
            <consortium name="The Broad Institute Genomics Platform"/>
            <consortium name="The Broad Institute Genome Sequencing Center for Infectious Disease"/>
            <person name="Wu L."/>
            <person name="Ma J."/>
        </authorList>
    </citation>
    <scope>NUCLEOTIDE SEQUENCE [LARGE SCALE GENOMIC DNA]</scope>
    <source>
        <strain evidence="2">JCM 3369</strain>
    </source>
</reference>
<proteinExistence type="predicted"/>
<keyword evidence="2" id="KW-1185">Reference proteome</keyword>
<dbReference type="EMBL" id="JBHSXS010000019">
    <property type="protein sequence ID" value="MFC6883515.1"/>
    <property type="molecule type" value="Genomic_DNA"/>
</dbReference>